<accession>A0A3E0A5S7</accession>
<feature type="transmembrane region" description="Helical" evidence="1">
    <location>
        <begin position="20"/>
        <end position="37"/>
    </location>
</feature>
<name>A0A3E0A5S7_9ACTN</name>
<dbReference type="AlphaFoldDB" id="A0A3E0A5S7"/>
<evidence type="ECO:0000313" key="3">
    <source>
        <dbReference type="Proteomes" id="UP000256913"/>
    </source>
</evidence>
<dbReference type="EMBL" id="QUMQ01000001">
    <property type="protein sequence ID" value="REG01761.1"/>
    <property type="molecule type" value="Genomic_DNA"/>
</dbReference>
<evidence type="ECO:0000313" key="2">
    <source>
        <dbReference type="EMBL" id="REG01761.1"/>
    </source>
</evidence>
<keyword evidence="3" id="KW-1185">Reference proteome</keyword>
<sequence>MALIDLDSPPPTPAGSAAVALMRKLAVLVAVGLVLAVPGEPYRATPVPVTPVPVCEAVETDVPIDQLVQVDVSTGAFIIMCQN</sequence>
<keyword evidence="1" id="KW-0472">Membrane</keyword>
<keyword evidence="1" id="KW-0812">Transmembrane</keyword>
<evidence type="ECO:0000256" key="1">
    <source>
        <dbReference type="SAM" id="Phobius"/>
    </source>
</evidence>
<dbReference type="Proteomes" id="UP000256913">
    <property type="component" value="Unassembled WGS sequence"/>
</dbReference>
<keyword evidence="1" id="KW-1133">Transmembrane helix</keyword>
<proteinExistence type="predicted"/>
<protein>
    <submittedName>
        <fullName evidence="2">Uncharacterized protein</fullName>
    </submittedName>
</protein>
<gene>
    <name evidence="2" type="ORF">DFJ67_7848</name>
</gene>
<reference evidence="2 3" key="1">
    <citation type="submission" date="2018-08" db="EMBL/GenBank/DDBJ databases">
        <title>Sequencing the genomes of 1000 actinobacteria strains.</title>
        <authorList>
            <person name="Klenk H.-P."/>
        </authorList>
    </citation>
    <scope>NUCLEOTIDE SEQUENCE [LARGE SCALE GENOMIC DNA]</scope>
    <source>
        <strain evidence="2 3">DSM 44099</strain>
    </source>
</reference>
<organism evidence="2 3">
    <name type="scientific">Asanoa ferruginea</name>
    <dbReference type="NCBI Taxonomy" id="53367"/>
    <lineage>
        <taxon>Bacteria</taxon>
        <taxon>Bacillati</taxon>
        <taxon>Actinomycetota</taxon>
        <taxon>Actinomycetes</taxon>
        <taxon>Micromonosporales</taxon>
        <taxon>Micromonosporaceae</taxon>
        <taxon>Asanoa</taxon>
    </lineage>
</organism>
<dbReference type="RefSeq" id="WP_116074238.1">
    <property type="nucleotide sequence ID" value="NZ_BONB01000021.1"/>
</dbReference>
<comment type="caution">
    <text evidence="2">The sequence shown here is derived from an EMBL/GenBank/DDBJ whole genome shotgun (WGS) entry which is preliminary data.</text>
</comment>